<feature type="region of interest" description="Disordered" evidence="1">
    <location>
        <begin position="337"/>
        <end position="398"/>
    </location>
</feature>
<comment type="caution">
    <text evidence="2">The sequence shown here is derived from an EMBL/GenBank/DDBJ whole genome shotgun (WGS) entry which is preliminary data.</text>
</comment>
<evidence type="ECO:0008006" key="4">
    <source>
        <dbReference type="Google" id="ProtNLM"/>
    </source>
</evidence>
<feature type="compositionally biased region" description="Low complexity" evidence="1">
    <location>
        <begin position="447"/>
        <end position="467"/>
    </location>
</feature>
<evidence type="ECO:0000256" key="1">
    <source>
        <dbReference type="SAM" id="MobiDB-lite"/>
    </source>
</evidence>
<feature type="compositionally biased region" description="Low complexity" evidence="1">
    <location>
        <begin position="361"/>
        <end position="386"/>
    </location>
</feature>
<feature type="region of interest" description="Disordered" evidence="1">
    <location>
        <begin position="414"/>
        <end position="467"/>
    </location>
</feature>
<dbReference type="Gene3D" id="1.25.40.10">
    <property type="entry name" value="Tetratricopeptide repeat domain"/>
    <property type="match status" value="1"/>
</dbReference>
<protein>
    <recommendedName>
        <fullName evidence="4">Pentatricopeptide repeat-containing protein</fullName>
    </recommendedName>
</protein>
<dbReference type="AlphaFoldDB" id="A0AAD5S2J2"/>
<dbReference type="Proteomes" id="UP001212841">
    <property type="component" value="Unassembled WGS sequence"/>
</dbReference>
<evidence type="ECO:0000313" key="3">
    <source>
        <dbReference type="Proteomes" id="UP001212841"/>
    </source>
</evidence>
<keyword evidence="3" id="KW-1185">Reference proteome</keyword>
<dbReference type="EMBL" id="JADGJD010002080">
    <property type="protein sequence ID" value="KAJ3035141.1"/>
    <property type="molecule type" value="Genomic_DNA"/>
</dbReference>
<organism evidence="2 3">
    <name type="scientific">Rhizophlyctis rosea</name>
    <dbReference type="NCBI Taxonomy" id="64517"/>
    <lineage>
        <taxon>Eukaryota</taxon>
        <taxon>Fungi</taxon>
        <taxon>Fungi incertae sedis</taxon>
        <taxon>Chytridiomycota</taxon>
        <taxon>Chytridiomycota incertae sedis</taxon>
        <taxon>Chytridiomycetes</taxon>
        <taxon>Rhizophlyctidales</taxon>
        <taxon>Rhizophlyctidaceae</taxon>
        <taxon>Rhizophlyctis</taxon>
    </lineage>
</organism>
<accession>A0AAD5S2J2</accession>
<name>A0AAD5S2J2_9FUNG</name>
<proteinExistence type="predicted"/>
<gene>
    <name evidence="2" type="ORF">HK097_004285</name>
</gene>
<reference evidence="2" key="1">
    <citation type="submission" date="2020-05" db="EMBL/GenBank/DDBJ databases">
        <title>Phylogenomic resolution of chytrid fungi.</title>
        <authorList>
            <person name="Stajich J.E."/>
            <person name="Amses K."/>
            <person name="Simmons R."/>
            <person name="Seto K."/>
            <person name="Myers J."/>
            <person name="Bonds A."/>
            <person name="Quandt C.A."/>
            <person name="Barry K."/>
            <person name="Liu P."/>
            <person name="Grigoriev I."/>
            <person name="Longcore J.E."/>
            <person name="James T.Y."/>
        </authorList>
    </citation>
    <scope>NUCLEOTIDE SEQUENCE</scope>
    <source>
        <strain evidence="2">JEL0318</strain>
    </source>
</reference>
<feature type="compositionally biased region" description="Pro residues" evidence="1">
    <location>
        <begin position="414"/>
        <end position="425"/>
    </location>
</feature>
<dbReference type="InterPro" id="IPR011990">
    <property type="entry name" value="TPR-like_helical_dom_sf"/>
</dbReference>
<evidence type="ECO:0000313" key="2">
    <source>
        <dbReference type="EMBL" id="KAJ3035141.1"/>
    </source>
</evidence>
<sequence length="467" mass="51379">MGLTSQIVDLDAEFERWVGEFLKWGVGWTEGELRRVWNLATRAAGRVGVGKVREVMARMKEAGVGWNEHTFAALIHVMIPEGGDRASDIVAEMEKEGISMTEVTGWKVADAFSADGRPNMVWKVTRSFIIQGEAEGNVEVVRRVVRAWLAKGNGGEAEKVVRNYETFVSKRNPPPPNTACHRHHNNPYSDPTMYHDIANFYALRGESHDAFRVLALLPIKLYNSYTISIALNALLHSQTPINLSEVLALYRWARDGEVPDYQKWMPMTHFRKILKRVEYGGEKARESLLSPSAGSLVVDAVGRWAEGRKHWEKRFVWFVWREVLVGRRVGELLAERGVEPPSRPVSRVPSRAESIRDDVSEASSTFSRRSSRAGSVASSRSVSRQSLGGGGRMTPTRLSVSNLGASVSLPPLPTGPTVIPAPAPAPTLASRGPITGSGRVRRPARPGSAGSVASSRDSRRSSVGSAR</sequence>